<reference evidence="10 11" key="1">
    <citation type="submission" date="2024-06" db="EMBL/GenBank/DDBJ databases">
        <title>A chromosome-level genome assembly of beet webworm, Loxostege sticticalis.</title>
        <authorList>
            <person name="Zhang Y."/>
        </authorList>
    </citation>
    <scope>NUCLEOTIDE SEQUENCE [LARGE SCALE GENOMIC DNA]</scope>
    <source>
        <strain evidence="10">AQ028</strain>
        <tissue evidence="10">Male pupae</tissue>
    </source>
</reference>
<keyword evidence="6" id="KW-1015">Disulfide bond</keyword>
<evidence type="ECO:0000256" key="2">
    <source>
        <dbReference type="ARBA" id="ARBA00022670"/>
    </source>
</evidence>
<sequence>MMFKSLLLVVVVCSVVAVWSAPKEVRWHDLNNVNQIFEEFERTYQKQYQNEDERQARLEIFKENLKMINQRNAESKTATFGINRFTDMTIEEALQRFTCLRGIADDNTCPSAIETFRDVVPDSFDWRDKKKVTRVKDQGNCGSCWAFSAVGNLEGQYAIKHNKLRELSEQQIVDCDENDYGCGGGWMASAFVWLQKHGGLEAEEDYPYVAPKEQSCKFDKSKAVATVSGCKMFNGKDENALKQVLVSNGPLSIAIDATGIMGYFGGIVEDCPAGGLNHGVLLVGYGIENTTEYWIIKNSWSADWGEQGYFRVKMHENSCNMTAYITSSVVN</sequence>
<name>A0ABD0TK64_LOXSC</name>
<feature type="signal peptide" evidence="7">
    <location>
        <begin position="1"/>
        <end position="20"/>
    </location>
</feature>
<comment type="similarity">
    <text evidence="1">Belongs to the peptidase C1 family.</text>
</comment>
<accession>A0ABD0TK64</accession>
<dbReference type="PANTHER" id="PTHR12411">
    <property type="entry name" value="CYSTEINE PROTEASE FAMILY C1-RELATED"/>
    <property type="match status" value="1"/>
</dbReference>
<dbReference type="GO" id="GO:0006508">
    <property type="term" value="P:proteolysis"/>
    <property type="evidence" value="ECO:0007669"/>
    <property type="project" value="UniProtKB-KW"/>
</dbReference>
<dbReference type="SUPFAM" id="SSF54001">
    <property type="entry name" value="Cysteine proteinases"/>
    <property type="match status" value="1"/>
</dbReference>
<dbReference type="SMART" id="SM00645">
    <property type="entry name" value="Pept_C1"/>
    <property type="match status" value="1"/>
</dbReference>
<dbReference type="InterPro" id="IPR025661">
    <property type="entry name" value="Pept_asp_AS"/>
</dbReference>
<comment type="caution">
    <text evidence="10">The sequence shown here is derived from an EMBL/GenBank/DDBJ whole genome shotgun (WGS) entry which is preliminary data.</text>
</comment>
<keyword evidence="3" id="KW-0378">Hydrolase</keyword>
<evidence type="ECO:0000259" key="8">
    <source>
        <dbReference type="SMART" id="SM00645"/>
    </source>
</evidence>
<evidence type="ECO:0000256" key="1">
    <source>
        <dbReference type="ARBA" id="ARBA00008455"/>
    </source>
</evidence>
<evidence type="ECO:0000256" key="4">
    <source>
        <dbReference type="ARBA" id="ARBA00022807"/>
    </source>
</evidence>
<dbReference type="PROSITE" id="PS00640">
    <property type="entry name" value="THIOL_PROTEASE_ASN"/>
    <property type="match status" value="1"/>
</dbReference>
<feature type="domain" description="Cathepsin propeptide inhibitor" evidence="9">
    <location>
        <begin position="37"/>
        <end position="93"/>
    </location>
</feature>
<evidence type="ECO:0000256" key="5">
    <source>
        <dbReference type="ARBA" id="ARBA00023145"/>
    </source>
</evidence>
<keyword evidence="7" id="KW-0732">Signal</keyword>
<evidence type="ECO:0000256" key="7">
    <source>
        <dbReference type="SAM" id="SignalP"/>
    </source>
</evidence>
<evidence type="ECO:0000256" key="3">
    <source>
        <dbReference type="ARBA" id="ARBA00022801"/>
    </source>
</evidence>
<dbReference type="InterPro" id="IPR013201">
    <property type="entry name" value="Prot_inhib_I29"/>
</dbReference>
<feature type="chain" id="PRO_5044865035" evidence="7">
    <location>
        <begin position="21"/>
        <end position="331"/>
    </location>
</feature>
<dbReference type="PROSITE" id="PS00639">
    <property type="entry name" value="THIOL_PROTEASE_HIS"/>
    <property type="match status" value="1"/>
</dbReference>
<dbReference type="SMART" id="SM00848">
    <property type="entry name" value="Inhibitor_I29"/>
    <property type="match status" value="1"/>
</dbReference>
<dbReference type="PROSITE" id="PS00139">
    <property type="entry name" value="THIOL_PROTEASE_CYS"/>
    <property type="match status" value="1"/>
</dbReference>
<dbReference type="InterPro" id="IPR025660">
    <property type="entry name" value="Pept_his_AS"/>
</dbReference>
<keyword evidence="5" id="KW-0865">Zymogen</keyword>
<dbReference type="Pfam" id="PF08246">
    <property type="entry name" value="Inhibitor_I29"/>
    <property type="match status" value="1"/>
</dbReference>
<dbReference type="FunFam" id="3.90.70.10:FF:000103">
    <property type="entry name" value="Hypothetical LOC496748"/>
    <property type="match status" value="1"/>
</dbReference>
<dbReference type="Proteomes" id="UP001549921">
    <property type="component" value="Unassembled WGS sequence"/>
</dbReference>
<proteinExistence type="inferred from homology"/>
<dbReference type="GO" id="GO:0008234">
    <property type="term" value="F:cysteine-type peptidase activity"/>
    <property type="evidence" value="ECO:0007669"/>
    <property type="project" value="UniProtKB-KW"/>
</dbReference>
<evidence type="ECO:0000313" key="11">
    <source>
        <dbReference type="Proteomes" id="UP001549921"/>
    </source>
</evidence>
<keyword evidence="4" id="KW-0788">Thiol protease</keyword>
<dbReference type="InterPro" id="IPR038765">
    <property type="entry name" value="Papain-like_cys_pep_sf"/>
</dbReference>
<evidence type="ECO:0000256" key="6">
    <source>
        <dbReference type="ARBA" id="ARBA00023157"/>
    </source>
</evidence>
<evidence type="ECO:0000259" key="9">
    <source>
        <dbReference type="SMART" id="SM00848"/>
    </source>
</evidence>
<dbReference type="InterPro" id="IPR013128">
    <property type="entry name" value="Peptidase_C1A"/>
</dbReference>
<dbReference type="InterPro" id="IPR039417">
    <property type="entry name" value="Peptidase_C1A_papain-like"/>
</dbReference>
<evidence type="ECO:0000313" key="10">
    <source>
        <dbReference type="EMBL" id="KAL0849606.1"/>
    </source>
</evidence>
<feature type="domain" description="Peptidase C1A papain C-terminal" evidence="8">
    <location>
        <begin position="120"/>
        <end position="329"/>
    </location>
</feature>
<dbReference type="PRINTS" id="PR00705">
    <property type="entry name" value="PAPAIN"/>
</dbReference>
<organism evidence="10 11">
    <name type="scientific">Loxostege sticticalis</name>
    <name type="common">Beet webworm moth</name>
    <dbReference type="NCBI Taxonomy" id="481309"/>
    <lineage>
        <taxon>Eukaryota</taxon>
        <taxon>Metazoa</taxon>
        <taxon>Ecdysozoa</taxon>
        <taxon>Arthropoda</taxon>
        <taxon>Hexapoda</taxon>
        <taxon>Insecta</taxon>
        <taxon>Pterygota</taxon>
        <taxon>Neoptera</taxon>
        <taxon>Endopterygota</taxon>
        <taxon>Lepidoptera</taxon>
        <taxon>Glossata</taxon>
        <taxon>Ditrysia</taxon>
        <taxon>Pyraloidea</taxon>
        <taxon>Crambidae</taxon>
        <taxon>Pyraustinae</taxon>
        <taxon>Loxostege</taxon>
    </lineage>
</organism>
<protein>
    <submittedName>
        <fullName evidence="10">Uncharacterized protein</fullName>
    </submittedName>
</protein>
<dbReference type="EMBL" id="JBEDNZ010000004">
    <property type="protein sequence ID" value="KAL0849606.1"/>
    <property type="molecule type" value="Genomic_DNA"/>
</dbReference>
<gene>
    <name evidence="10" type="ORF">ABMA28_013865</name>
</gene>
<dbReference type="CDD" id="cd02248">
    <property type="entry name" value="Peptidase_C1A"/>
    <property type="match status" value="1"/>
</dbReference>
<dbReference type="Gene3D" id="3.90.70.10">
    <property type="entry name" value="Cysteine proteinases"/>
    <property type="match status" value="1"/>
</dbReference>
<dbReference type="Pfam" id="PF00112">
    <property type="entry name" value="Peptidase_C1"/>
    <property type="match status" value="1"/>
</dbReference>
<dbReference type="InterPro" id="IPR000169">
    <property type="entry name" value="Pept_cys_AS"/>
</dbReference>
<keyword evidence="2" id="KW-0645">Protease</keyword>
<dbReference type="AlphaFoldDB" id="A0ABD0TK64"/>
<dbReference type="InterPro" id="IPR000668">
    <property type="entry name" value="Peptidase_C1A_C"/>
</dbReference>